<accession>A0A8G0LKI9</accession>
<sequence length="682" mass="76011">MSTVKRVWGSQCFNESNYSFENTQSQIADTMGFLTWCSRCATGLSMLVLIGLCYWVISRESMVEQHGFKFEGTSTEGETYSSKTTSVGAGIWTLIFAYYCLLIHFMVAMFPIRACWSIWSITQSLKRGVQSRAMEQYKDAGHRRNSSSSSVASSETLASSNINGISSTDSELSDSQSEYYVDGKDVPETPIIHAIVIPNYKEEMDTLRETLDVLASHPQAQSCYDVYLGMELRETGGESKALSLIQQFLKRFRSIDYTLHPGDIPGEAAGKGSNMAWAARKLSSKYPMSMRKNVIVTGIDADSHLSSRYFAQISNMHMIHPDTASTTLYAAPIIFDRNAHNVTALVRVADVLWCAAGMSGLYKGSAIAPPTSVYSLPLVLVDRVGGWDCDSDAIGEDLHMFIKCFFALNGHLTCRTVLSPVSQTNVTGGGKGGLRGAYLDIKARYSQALRHMWGALDSGFALRKAAAMWKDRKYTSRAFRPLHRSASGDNLDAYFPESQVEGTSEVPVDNGVFSDITRDTLKEPHWEHIFYMGHRLFEAHFLPLQMLILVVASALYTFVTEGSDDPNNLSWIFSTCNVLRTMGFMEMAVYIFLYESYHRVCVRTREKDMIQAGLADGMCFSHRSLKKNFVDYLLVPLVAPLYGAIPCAQAEIAHFWTADLQYTVSKKALRQRAKSVTVEDIA</sequence>
<keyword evidence="1" id="KW-0812">Transmembrane</keyword>
<feature type="transmembrane region" description="Helical" evidence="1">
    <location>
        <begin position="33"/>
        <end position="57"/>
    </location>
</feature>
<dbReference type="PANTHER" id="PTHR36851:SF1">
    <property type="entry name" value="GLYCO_TRANS_2-LIKE DOMAIN-CONTAINING PROTEIN"/>
    <property type="match status" value="1"/>
</dbReference>
<dbReference type="Pfam" id="PF13632">
    <property type="entry name" value="Glyco_trans_2_3"/>
    <property type="match status" value="1"/>
</dbReference>
<feature type="domain" description="Glycosyltransferase 2-like" evidence="2">
    <location>
        <begin position="295"/>
        <end position="553"/>
    </location>
</feature>
<dbReference type="EMBL" id="CP075868">
    <property type="protein sequence ID" value="QYT02535.1"/>
    <property type="molecule type" value="Genomic_DNA"/>
</dbReference>
<dbReference type="Proteomes" id="UP000826661">
    <property type="component" value="Chromosome V"/>
</dbReference>
<proteinExistence type="predicted"/>
<organism evidence="3 4">
    <name type="scientific">Trichoderma simmonsii</name>
    <dbReference type="NCBI Taxonomy" id="1491479"/>
    <lineage>
        <taxon>Eukaryota</taxon>
        <taxon>Fungi</taxon>
        <taxon>Dikarya</taxon>
        <taxon>Ascomycota</taxon>
        <taxon>Pezizomycotina</taxon>
        <taxon>Sordariomycetes</taxon>
        <taxon>Hypocreomycetidae</taxon>
        <taxon>Hypocreales</taxon>
        <taxon>Hypocreaceae</taxon>
        <taxon>Trichoderma</taxon>
    </lineage>
</organism>
<evidence type="ECO:0000256" key="1">
    <source>
        <dbReference type="SAM" id="Phobius"/>
    </source>
</evidence>
<protein>
    <submittedName>
        <fullName evidence="3">Glyco_trans_2-like domain-containing protein</fullName>
    </submittedName>
</protein>
<feature type="transmembrane region" description="Helical" evidence="1">
    <location>
        <begin position="89"/>
        <end position="110"/>
    </location>
</feature>
<dbReference type="InterPro" id="IPR001173">
    <property type="entry name" value="Glyco_trans_2-like"/>
</dbReference>
<keyword evidence="1" id="KW-0472">Membrane</keyword>
<feature type="transmembrane region" description="Helical" evidence="1">
    <location>
        <begin position="541"/>
        <end position="559"/>
    </location>
</feature>
<gene>
    <name evidence="3" type="ORF">H0G86_009536</name>
</gene>
<feature type="transmembrane region" description="Helical" evidence="1">
    <location>
        <begin position="571"/>
        <end position="593"/>
    </location>
</feature>
<evidence type="ECO:0000313" key="4">
    <source>
        <dbReference type="Proteomes" id="UP000826661"/>
    </source>
</evidence>
<dbReference type="PANTHER" id="PTHR36851">
    <property type="entry name" value="UNNAMED PRODUCT"/>
    <property type="match status" value="1"/>
</dbReference>
<keyword evidence="1" id="KW-1133">Transmembrane helix</keyword>
<dbReference type="InterPro" id="IPR029044">
    <property type="entry name" value="Nucleotide-diphossugar_trans"/>
</dbReference>
<evidence type="ECO:0000259" key="2">
    <source>
        <dbReference type="Pfam" id="PF13632"/>
    </source>
</evidence>
<dbReference type="SUPFAM" id="SSF53448">
    <property type="entry name" value="Nucleotide-diphospho-sugar transferases"/>
    <property type="match status" value="1"/>
</dbReference>
<reference evidence="3 4" key="1">
    <citation type="journal article" date="2021" name="BMC Genomics">
        <title>Telomere-to-telomere genome assembly of asparaginase-producing Trichoderma simmonsii.</title>
        <authorList>
            <person name="Chung D."/>
            <person name="Kwon Y.M."/>
            <person name="Yang Y."/>
        </authorList>
    </citation>
    <scope>NUCLEOTIDE SEQUENCE [LARGE SCALE GENOMIC DNA]</scope>
    <source>
        <strain evidence="3 4">GH-Sj1</strain>
    </source>
</reference>
<dbReference type="AlphaFoldDB" id="A0A8G0LKI9"/>
<keyword evidence="4" id="KW-1185">Reference proteome</keyword>
<evidence type="ECO:0000313" key="3">
    <source>
        <dbReference type="EMBL" id="QYT02535.1"/>
    </source>
</evidence>
<name>A0A8G0LKI9_9HYPO</name>